<reference evidence="2 3" key="1">
    <citation type="submission" date="2016-07" db="EMBL/GenBank/DDBJ databases">
        <title>Pervasive Adenine N6-methylation of Active Genes in Fungi.</title>
        <authorList>
            <consortium name="DOE Joint Genome Institute"/>
            <person name="Mondo S.J."/>
            <person name="Dannebaum R.O."/>
            <person name="Kuo R.C."/>
            <person name="Labutti K."/>
            <person name="Haridas S."/>
            <person name="Kuo A."/>
            <person name="Salamov A."/>
            <person name="Ahrendt S.R."/>
            <person name="Lipzen A."/>
            <person name="Sullivan W."/>
            <person name="Andreopoulos W.B."/>
            <person name="Clum A."/>
            <person name="Lindquist E."/>
            <person name="Daum C."/>
            <person name="Ramamoorthy G.K."/>
            <person name="Gryganskyi A."/>
            <person name="Culley D."/>
            <person name="Magnuson J.K."/>
            <person name="James T.Y."/>
            <person name="O'Malley M.A."/>
            <person name="Stajich J.E."/>
            <person name="Spatafora J.W."/>
            <person name="Visel A."/>
            <person name="Grigoriev I.V."/>
        </authorList>
    </citation>
    <scope>NUCLEOTIDE SEQUENCE [LARGE SCALE GENOMIC DNA]</scope>
    <source>
        <strain evidence="2 3">68-887.2</strain>
    </source>
</reference>
<dbReference type="Gene3D" id="2.30.40.10">
    <property type="entry name" value="Urease, subunit C, domain 1"/>
    <property type="match status" value="1"/>
</dbReference>
<name>A0A1Y2AUA5_9TREE</name>
<dbReference type="Pfam" id="PF01979">
    <property type="entry name" value="Amidohydro_1"/>
    <property type="match status" value="1"/>
</dbReference>
<dbReference type="PANTHER" id="PTHR43135:SF3">
    <property type="entry name" value="ALPHA-D-RIBOSE 1-METHYLPHOSPHONATE 5-TRIPHOSPHATE DIPHOSPHATASE"/>
    <property type="match status" value="1"/>
</dbReference>
<dbReference type="STRING" id="71784.A0A1Y2AUA5"/>
<dbReference type="OrthoDB" id="194468at2759"/>
<sequence>MTATKGDWPYPNERQTRPERLEKLRIKPWTASSRSPSLVLTNCQVVDPVSGSLLDGPQTVYMSNGVFVSVGSSITSQIEDTDMAAIKVDLKGKYVCPGLIDAHVHCTAVPGTSTMADMIRTPEQLITLRSTFVLREMLARGFTSVRDTGGASKHLSISIAEGLIDGPRLFQCGKALSQTGGHGDFMPGESGGDGTGCCGGHSKSLGRIVDGVPSILKATREELKAGGVASETDSIEGLQYSPEEIRAVTETAWRMGKKMVTAHAYTVEAINHAVENGVRGIEHGNLLDEPTARMMAAKGVYLTPTLSCYGIMVRPPFEDFLPPSGQEKNRQVMQRGLEALQIAEKVGVTVCYGSDLLISMHALQTEEFTVRSRVLTPQVILRQATINPAKMLGYEGKLGVIAQGAIADLIVLDRNPLEDITVLDRPETCLKAVIKEGRLVSGDLEGIPKLHM</sequence>
<feature type="domain" description="Amidohydrolase-related" evidence="1">
    <location>
        <begin position="94"/>
        <end position="440"/>
    </location>
</feature>
<keyword evidence="3" id="KW-1185">Reference proteome</keyword>
<dbReference type="SUPFAM" id="SSF51556">
    <property type="entry name" value="Metallo-dependent hydrolases"/>
    <property type="match status" value="1"/>
</dbReference>
<evidence type="ECO:0000313" key="2">
    <source>
        <dbReference type="EMBL" id="ORY25515.1"/>
    </source>
</evidence>
<dbReference type="InterPro" id="IPR011059">
    <property type="entry name" value="Metal-dep_hydrolase_composite"/>
</dbReference>
<evidence type="ECO:0000313" key="3">
    <source>
        <dbReference type="Proteomes" id="UP000193986"/>
    </source>
</evidence>
<comment type="caution">
    <text evidence="2">The sequence shown here is derived from an EMBL/GenBank/DDBJ whole genome shotgun (WGS) entry which is preliminary data.</text>
</comment>
<dbReference type="AlphaFoldDB" id="A0A1Y2AUA5"/>
<dbReference type="InterPro" id="IPR006680">
    <property type="entry name" value="Amidohydro-rel"/>
</dbReference>
<protein>
    <recommendedName>
        <fullName evidence="1">Amidohydrolase-related domain-containing protein</fullName>
    </recommendedName>
</protein>
<dbReference type="GO" id="GO:0016810">
    <property type="term" value="F:hydrolase activity, acting on carbon-nitrogen (but not peptide) bonds"/>
    <property type="evidence" value="ECO:0007669"/>
    <property type="project" value="InterPro"/>
</dbReference>
<dbReference type="PANTHER" id="PTHR43135">
    <property type="entry name" value="ALPHA-D-RIBOSE 1-METHYLPHOSPHONATE 5-TRIPHOSPHATE DIPHOSPHATASE"/>
    <property type="match status" value="1"/>
</dbReference>
<proteinExistence type="predicted"/>
<dbReference type="InterPro" id="IPR051781">
    <property type="entry name" value="Metallo-dep_Hydrolase"/>
</dbReference>
<accession>A0A1Y2AUA5</accession>
<dbReference type="InParanoid" id="A0A1Y2AUA5"/>
<dbReference type="SUPFAM" id="SSF51338">
    <property type="entry name" value="Composite domain of metallo-dependent hydrolases"/>
    <property type="match status" value="1"/>
</dbReference>
<evidence type="ECO:0000259" key="1">
    <source>
        <dbReference type="Pfam" id="PF01979"/>
    </source>
</evidence>
<dbReference type="EMBL" id="MCFC01000056">
    <property type="protein sequence ID" value="ORY25515.1"/>
    <property type="molecule type" value="Genomic_DNA"/>
</dbReference>
<gene>
    <name evidence="2" type="ORF">BCR39DRAFT_595008</name>
</gene>
<dbReference type="InterPro" id="IPR032466">
    <property type="entry name" value="Metal_Hydrolase"/>
</dbReference>
<organism evidence="2 3">
    <name type="scientific">Naematelia encephala</name>
    <dbReference type="NCBI Taxonomy" id="71784"/>
    <lineage>
        <taxon>Eukaryota</taxon>
        <taxon>Fungi</taxon>
        <taxon>Dikarya</taxon>
        <taxon>Basidiomycota</taxon>
        <taxon>Agaricomycotina</taxon>
        <taxon>Tremellomycetes</taxon>
        <taxon>Tremellales</taxon>
        <taxon>Naemateliaceae</taxon>
        <taxon>Naematelia</taxon>
    </lineage>
</organism>
<dbReference type="Proteomes" id="UP000193986">
    <property type="component" value="Unassembled WGS sequence"/>
</dbReference>
<dbReference type="Gene3D" id="3.20.20.140">
    <property type="entry name" value="Metal-dependent hydrolases"/>
    <property type="match status" value="1"/>
</dbReference>
<dbReference type="CDD" id="cd01299">
    <property type="entry name" value="Met_dep_hydrolase_A"/>
    <property type="match status" value="1"/>
</dbReference>
<dbReference type="InterPro" id="IPR057744">
    <property type="entry name" value="OTAase-like"/>
</dbReference>